<dbReference type="Gene3D" id="6.10.140.260">
    <property type="match status" value="1"/>
</dbReference>
<organism evidence="8 9">
    <name type="scientific">Hondaea fermentalgiana</name>
    <dbReference type="NCBI Taxonomy" id="2315210"/>
    <lineage>
        <taxon>Eukaryota</taxon>
        <taxon>Sar</taxon>
        <taxon>Stramenopiles</taxon>
        <taxon>Bigyra</taxon>
        <taxon>Labyrinthulomycetes</taxon>
        <taxon>Thraustochytrida</taxon>
        <taxon>Thraustochytriidae</taxon>
        <taxon>Hondaea</taxon>
    </lineage>
</organism>
<keyword evidence="3 6" id="KW-0813">Transport</keyword>
<reference evidence="8 9" key="1">
    <citation type="submission" date="2017-12" db="EMBL/GenBank/DDBJ databases">
        <title>Sequencing, de novo assembly and annotation of complete genome of a new Thraustochytrid species, strain FCC1311.</title>
        <authorList>
            <person name="Sedici K."/>
            <person name="Godart F."/>
            <person name="Aiese Cigliano R."/>
            <person name="Sanseverino W."/>
            <person name="Barakat M."/>
            <person name="Ortet P."/>
            <person name="Marechal E."/>
            <person name="Cagnac O."/>
            <person name="Amato A."/>
        </authorList>
    </citation>
    <scope>NUCLEOTIDE SEQUENCE [LARGE SCALE GENOMIC DNA]</scope>
</reference>
<evidence type="ECO:0000256" key="1">
    <source>
        <dbReference type="ARBA" id="ARBA00009697"/>
    </source>
</evidence>
<dbReference type="OrthoDB" id="271448at2759"/>
<protein>
    <recommendedName>
        <fullName evidence="2 6">Vacuolar protein-sorting-associated protein 36</fullName>
    </recommendedName>
    <alternativeName>
        <fullName evidence="6">ESCRT-II complex subunit VPS36</fullName>
    </alternativeName>
</protein>
<dbReference type="SUPFAM" id="SSF46785">
    <property type="entry name" value="Winged helix' DNA-binding domain"/>
    <property type="match status" value="1"/>
</dbReference>
<dbReference type="SUPFAM" id="SSF50729">
    <property type="entry name" value="PH domain-like"/>
    <property type="match status" value="1"/>
</dbReference>
<comment type="subunit">
    <text evidence="6">Component of the endosomal sorting complex required for transport II (ESCRT-II).</text>
</comment>
<comment type="function">
    <text evidence="6">Component of the ESCRT-II complex (endosomal sorting complex required for transport II), which is required for multivesicular body (MVB) formation and sorting of endosomal cargo proteins into MVBs.</text>
</comment>
<feature type="domain" description="GLUE N-terminal" evidence="7">
    <location>
        <begin position="7"/>
        <end position="141"/>
    </location>
</feature>
<gene>
    <name evidence="8" type="ORF">FCC1311_074532</name>
</gene>
<evidence type="ECO:0000313" key="9">
    <source>
        <dbReference type="Proteomes" id="UP000241890"/>
    </source>
</evidence>
<sequence length="421" mass="46863">MEQLVPAQLTSAGRAALEEDETQVATATRVSLCDRNKKLLHECKEGMLAVTTHHVWWWTPPQPGRNPDEAHAMKLPLQRILKAEAHSSLFRREPRIDLFFASDPSAPLLRFVFRDNKCAEVFERLQTSLARKNWEKPKQVVKRESGFNTQFAGVGGVMRRQQQEREQTANLTTEAFSDLKQLLDSASEIVKLADRFSSAISQNQAKAQAAAAAAAGGSSETVERKQEDDFFALLNDMGIANPATKRACGSRYHEELARELADFLAKHLKRHSATGAIALTDLYCLVNRARGTELISPNDLYQACILMKPLGLNFVLKTFESGVSVLQSISLNDDTVSSRFVELLRDQNDPFTARINAVSVASAFSLSLQLALEQLKTAEKLGYLCRDETAQGVDFYLNLFEHVQIYDEEAPPVPPPVPPSH</sequence>
<dbReference type="InterPro" id="IPR037855">
    <property type="entry name" value="Vps36"/>
</dbReference>
<dbReference type="GO" id="GO:0043130">
    <property type="term" value="F:ubiquitin binding"/>
    <property type="evidence" value="ECO:0007669"/>
    <property type="project" value="UniProtKB-UniRule"/>
</dbReference>
<dbReference type="GO" id="GO:0043328">
    <property type="term" value="P:protein transport to vacuole involved in ubiquitin-dependent protein catabolic process via the multivesicular body sorting pathway"/>
    <property type="evidence" value="ECO:0007669"/>
    <property type="project" value="UniProtKB-UniRule"/>
</dbReference>
<evidence type="ECO:0000256" key="6">
    <source>
        <dbReference type="RuleBase" id="RU367095"/>
    </source>
</evidence>
<dbReference type="PROSITE" id="PS51495">
    <property type="entry name" value="GLUE"/>
    <property type="match status" value="1"/>
</dbReference>
<evidence type="ECO:0000256" key="2">
    <source>
        <dbReference type="ARBA" id="ARBA00017953"/>
    </source>
</evidence>
<dbReference type="AlphaFoldDB" id="A0A2R5GK02"/>
<dbReference type="Gene3D" id="2.30.29.30">
    <property type="entry name" value="Pleckstrin-homology domain (PH domain)/Phosphotyrosine-binding domain (PTB)"/>
    <property type="match status" value="1"/>
</dbReference>
<evidence type="ECO:0000313" key="8">
    <source>
        <dbReference type="EMBL" id="GBG31232.1"/>
    </source>
</evidence>
<dbReference type="Pfam" id="PF04157">
    <property type="entry name" value="EAP30"/>
    <property type="match status" value="1"/>
</dbReference>
<dbReference type="InterPro" id="IPR040608">
    <property type="entry name" value="Snf8/Vps36"/>
</dbReference>
<comment type="similarity">
    <text evidence="1 6">Belongs to the VPS36 family.</text>
</comment>
<dbReference type="GO" id="GO:0032266">
    <property type="term" value="F:phosphatidylinositol-3-phosphate binding"/>
    <property type="evidence" value="ECO:0007669"/>
    <property type="project" value="UniProtKB-UniRule"/>
</dbReference>
<comment type="subcellular location">
    <subcellularLocation>
        <location evidence="6">Cytoplasm</location>
    </subcellularLocation>
    <subcellularLocation>
        <location evidence="6">Endosome</location>
    </subcellularLocation>
</comment>
<evidence type="ECO:0000256" key="4">
    <source>
        <dbReference type="ARBA" id="ARBA00022490"/>
    </source>
</evidence>
<dbReference type="Pfam" id="PF11605">
    <property type="entry name" value="Vps36_ESCRT-II"/>
    <property type="match status" value="1"/>
</dbReference>
<dbReference type="GO" id="GO:0031902">
    <property type="term" value="C:late endosome membrane"/>
    <property type="evidence" value="ECO:0007669"/>
    <property type="project" value="UniProtKB-UniRule"/>
</dbReference>
<dbReference type="Proteomes" id="UP000241890">
    <property type="component" value="Unassembled WGS sequence"/>
</dbReference>
<dbReference type="EMBL" id="BEYU01000094">
    <property type="protein sequence ID" value="GBG31232.1"/>
    <property type="molecule type" value="Genomic_DNA"/>
</dbReference>
<dbReference type="InterPro" id="IPR021648">
    <property type="entry name" value="GLUE_dom"/>
</dbReference>
<dbReference type="GO" id="GO:0000814">
    <property type="term" value="C:ESCRT II complex"/>
    <property type="evidence" value="ECO:0007669"/>
    <property type="project" value="UniProtKB-UniRule"/>
</dbReference>
<keyword evidence="6" id="KW-0967">Endosome</keyword>
<dbReference type="InterPro" id="IPR011993">
    <property type="entry name" value="PH-like_dom_sf"/>
</dbReference>
<name>A0A2R5GK02_9STRA</name>
<proteinExistence type="inferred from homology"/>
<evidence type="ECO:0000259" key="7">
    <source>
        <dbReference type="PROSITE" id="PS51495"/>
    </source>
</evidence>
<keyword evidence="4 6" id="KW-0963">Cytoplasm</keyword>
<dbReference type="PANTHER" id="PTHR13128:SF12">
    <property type="entry name" value="VACUOLAR PROTEIN-SORTING-ASSOCIATED PROTEIN 36"/>
    <property type="match status" value="1"/>
</dbReference>
<comment type="caution">
    <text evidence="8">The sequence shown here is derived from an EMBL/GenBank/DDBJ whole genome shotgun (WGS) entry which is preliminary data.</text>
</comment>
<dbReference type="PANTHER" id="PTHR13128">
    <property type="entry name" value="VACUOLAR PROTEIN-SORTING-ASSOCIATED PROTEIN 36"/>
    <property type="match status" value="1"/>
</dbReference>
<accession>A0A2R5GK02</accession>
<keyword evidence="5 6" id="KW-0653">Protein transport</keyword>
<dbReference type="Gene3D" id="1.10.10.10">
    <property type="entry name" value="Winged helix-like DNA-binding domain superfamily/Winged helix DNA-binding domain"/>
    <property type="match status" value="2"/>
</dbReference>
<dbReference type="InterPro" id="IPR036390">
    <property type="entry name" value="WH_DNA-bd_sf"/>
</dbReference>
<keyword evidence="9" id="KW-1185">Reference proteome</keyword>
<dbReference type="InParanoid" id="A0A2R5GK02"/>
<dbReference type="InterPro" id="IPR036388">
    <property type="entry name" value="WH-like_DNA-bd_sf"/>
</dbReference>
<dbReference type="FunFam" id="1.10.10.10:FF:000416">
    <property type="entry name" value="Vacuolar protein-sorting-associated protein 36"/>
    <property type="match status" value="1"/>
</dbReference>
<evidence type="ECO:0000256" key="3">
    <source>
        <dbReference type="ARBA" id="ARBA00022448"/>
    </source>
</evidence>
<evidence type="ECO:0000256" key="5">
    <source>
        <dbReference type="ARBA" id="ARBA00022927"/>
    </source>
</evidence>